<evidence type="ECO:0000313" key="1">
    <source>
        <dbReference type="EMBL" id="RNA33434.1"/>
    </source>
</evidence>
<sequence length="99" mass="11582">MKNLLKLKSLYYSKEKNIKILFYEEDSSIKISIKEFHNAFHYFIYLNFTIVCSSDDKERKEIRLSNSGFEDPLNAVTSIKDRSPNLKGNENEISTLIIV</sequence>
<name>A0A3M7SC88_BRAPC</name>
<dbReference type="Proteomes" id="UP000276133">
    <property type="component" value="Unassembled WGS sequence"/>
</dbReference>
<evidence type="ECO:0000313" key="2">
    <source>
        <dbReference type="Proteomes" id="UP000276133"/>
    </source>
</evidence>
<keyword evidence="2" id="KW-1185">Reference proteome</keyword>
<comment type="caution">
    <text evidence="1">The sequence shown here is derived from an EMBL/GenBank/DDBJ whole genome shotgun (WGS) entry which is preliminary data.</text>
</comment>
<dbReference type="AlphaFoldDB" id="A0A3M7SC88"/>
<dbReference type="EMBL" id="REGN01001638">
    <property type="protein sequence ID" value="RNA33434.1"/>
    <property type="molecule type" value="Genomic_DNA"/>
</dbReference>
<reference evidence="1 2" key="1">
    <citation type="journal article" date="2018" name="Sci. Rep.">
        <title>Genomic signatures of local adaptation to the degree of environmental predictability in rotifers.</title>
        <authorList>
            <person name="Franch-Gras L."/>
            <person name="Hahn C."/>
            <person name="Garcia-Roger E.M."/>
            <person name="Carmona M.J."/>
            <person name="Serra M."/>
            <person name="Gomez A."/>
        </authorList>
    </citation>
    <scope>NUCLEOTIDE SEQUENCE [LARGE SCALE GENOMIC DNA]</scope>
    <source>
        <strain evidence="1">HYR1</strain>
    </source>
</reference>
<accession>A0A3M7SC88</accession>
<organism evidence="1 2">
    <name type="scientific">Brachionus plicatilis</name>
    <name type="common">Marine rotifer</name>
    <name type="synonym">Brachionus muelleri</name>
    <dbReference type="NCBI Taxonomy" id="10195"/>
    <lineage>
        <taxon>Eukaryota</taxon>
        <taxon>Metazoa</taxon>
        <taxon>Spiralia</taxon>
        <taxon>Gnathifera</taxon>
        <taxon>Rotifera</taxon>
        <taxon>Eurotatoria</taxon>
        <taxon>Monogononta</taxon>
        <taxon>Pseudotrocha</taxon>
        <taxon>Ploima</taxon>
        <taxon>Brachionidae</taxon>
        <taxon>Brachionus</taxon>
    </lineage>
</organism>
<proteinExistence type="predicted"/>
<protein>
    <submittedName>
        <fullName evidence="1">Uncharacterized protein</fullName>
    </submittedName>
</protein>
<gene>
    <name evidence="1" type="ORF">BpHYR1_049410</name>
</gene>